<dbReference type="GO" id="GO:0003677">
    <property type="term" value="F:DNA binding"/>
    <property type="evidence" value="ECO:0007669"/>
    <property type="project" value="InterPro"/>
</dbReference>
<feature type="domain" description="Transposase IS110-like N-terminal" evidence="2">
    <location>
        <begin position="10"/>
        <end position="158"/>
    </location>
</feature>
<organism evidence="4">
    <name type="scientific">termite gut metagenome</name>
    <dbReference type="NCBI Taxonomy" id="433724"/>
    <lineage>
        <taxon>unclassified sequences</taxon>
        <taxon>metagenomes</taxon>
        <taxon>organismal metagenomes</taxon>
    </lineage>
</organism>
<gene>
    <name evidence="4" type="ORF">EZS27_035434</name>
</gene>
<accession>A0A5J4PXS1</accession>
<reference evidence="4" key="1">
    <citation type="submission" date="2019-03" db="EMBL/GenBank/DDBJ databases">
        <title>Single cell metagenomics reveals metabolic interactions within the superorganism composed of flagellate Streblomastix strix and complex community of Bacteroidetes bacteria on its surface.</title>
        <authorList>
            <person name="Treitli S.C."/>
            <person name="Kolisko M."/>
            <person name="Husnik F."/>
            <person name="Keeling P."/>
            <person name="Hampl V."/>
        </authorList>
    </citation>
    <scope>NUCLEOTIDE SEQUENCE</scope>
    <source>
        <strain evidence="4">STM</strain>
    </source>
</reference>
<protein>
    <submittedName>
        <fullName evidence="4">Uncharacterized protein</fullName>
    </submittedName>
</protein>
<feature type="domain" description="Transposase IS116/IS110/IS902 C-terminal" evidence="3">
    <location>
        <begin position="209"/>
        <end position="295"/>
    </location>
</feature>
<dbReference type="InterPro" id="IPR003346">
    <property type="entry name" value="Transposase_20"/>
</dbReference>
<dbReference type="GO" id="GO:0006313">
    <property type="term" value="P:DNA transposition"/>
    <property type="evidence" value="ECO:0007669"/>
    <property type="project" value="InterPro"/>
</dbReference>
<evidence type="ECO:0000259" key="2">
    <source>
        <dbReference type="Pfam" id="PF01548"/>
    </source>
</evidence>
<evidence type="ECO:0000256" key="1">
    <source>
        <dbReference type="SAM" id="Coils"/>
    </source>
</evidence>
<evidence type="ECO:0000259" key="3">
    <source>
        <dbReference type="Pfam" id="PF02371"/>
    </source>
</evidence>
<dbReference type="AlphaFoldDB" id="A0A5J4PXS1"/>
<feature type="non-terminal residue" evidence="4">
    <location>
        <position position="1"/>
    </location>
</feature>
<dbReference type="EMBL" id="SNRY01005890">
    <property type="protein sequence ID" value="KAA6313862.1"/>
    <property type="molecule type" value="Genomic_DNA"/>
</dbReference>
<sequence>KHKVMKRFYLGIDVSKEKLDWCLMVDSKMVEELVVKNEIISIQKAIFLLMDKHSIKPDDLLLCAEYTSQYTYPLCCVCEELGLDLWLENPAQIKYRSGLQRGKNDKLDAKKIAVYACKFIEKAKLFRLPEKVLEALKHLVSERDLYVVEKSKLAGQLTDQERFMDKTLFEKKKERLKSVLHQLEQSIADVDKEIKNLIQGDKTLSKQHELLCRVDGIGERTAIKMIIETNAFKDFHDPRKFCCHAGVAPFSFSSGRSLRSKNKVSQRADKSIKTLLHMAALSVATRMKGELHEYYLKKVSEGKNKMSVLNAVRAKLVHRMFAVIRNNKFYEKEYQNALA</sequence>
<dbReference type="PANTHER" id="PTHR33055">
    <property type="entry name" value="TRANSPOSASE FOR INSERTION SEQUENCE ELEMENT IS1111A"/>
    <property type="match status" value="1"/>
</dbReference>
<dbReference type="GO" id="GO:0004803">
    <property type="term" value="F:transposase activity"/>
    <property type="evidence" value="ECO:0007669"/>
    <property type="project" value="InterPro"/>
</dbReference>
<name>A0A5J4PXS1_9ZZZZ</name>
<dbReference type="Pfam" id="PF01548">
    <property type="entry name" value="DEDD_Tnp_IS110"/>
    <property type="match status" value="1"/>
</dbReference>
<dbReference type="PANTHER" id="PTHR33055:SF3">
    <property type="entry name" value="PUTATIVE TRANSPOSASE FOR IS117-RELATED"/>
    <property type="match status" value="1"/>
</dbReference>
<dbReference type="InterPro" id="IPR047650">
    <property type="entry name" value="Transpos_IS110"/>
</dbReference>
<dbReference type="Pfam" id="PF02371">
    <property type="entry name" value="Transposase_20"/>
    <property type="match status" value="1"/>
</dbReference>
<proteinExistence type="predicted"/>
<keyword evidence="1" id="KW-0175">Coiled coil</keyword>
<dbReference type="InterPro" id="IPR002525">
    <property type="entry name" value="Transp_IS110-like_N"/>
</dbReference>
<comment type="caution">
    <text evidence="4">The sequence shown here is derived from an EMBL/GenBank/DDBJ whole genome shotgun (WGS) entry which is preliminary data.</text>
</comment>
<feature type="coiled-coil region" evidence="1">
    <location>
        <begin position="166"/>
        <end position="200"/>
    </location>
</feature>
<dbReference type="NCBIfam" id="NF033542">
    <property type="entry name" value="transpos_IS110"/>
    <property type="match status" value="1"/>
</dbReference>
<evidence type="ECO:0000313" key="4">
    <source>
        <dbReference type="EMBL" id="KAA6313862.1"/>
    </source>
</evidence>